<proteinExistence type="predicted"/>
<dbReference type="Proteomes" id="UP001344447">
    <property type="component" value="Unassembled WGS sequence"/>
</dbReference>
<evidence type="ECO:0000313" key="3">
    <source>
        <dbReference type="Proteomes" id="UP001344447"/>
    </source>
</evidence>
<reference evidence="2 3" key="1">
    <citation type="submission" date="2023-11" db="EMBL/GenBank/DDBJ databases">
        <title>Dfirmibasis_genome.</title>
        <authorList>
            <person name="Edelbroek B."/>
            <person name="Kjellin J."/>
            <person name="Jerlstrom-Hultqvist J."/>
            <person name="Soderbom F."/>
        </authorList>
    </citation>
    <scope>NUCLEOTIDE SEQUENCE [LARGE SCALE GENOMIC DNA]</scope>
    <source>
        <strain evidence="2 3">TNS-C-14</strain>
    </source>
</reference>
<gene>
    <name evidence="2" type="ORF">RB653_008120</name>
</gene>
<name>A0AAN7YP18_9MYCE</name>
<evidence type="ECO:0008006" key="4">
    <source>
        <dbReference type="Google" id="ProtNLM"/>
    </source>
</evidence>
<dbReference type="PANTHER" id="PTHR32142">
    <property type="entry name" value="B BOX-TYPE DOMAIN-CONTAINING PROTEIN-RELATED"/>
    <property type="match status" value="1"/>
</dbReference>
<feature type="region of interest" description="Disordered" evidence="1">
    <location>
        <begin position="1247"/>
        <end position="1272"/>
    </location>
</feature>
<sequence length="1272" mass="150057">METVFWKVWRNKFIRNQILFKIKPREINFGKYRRYYSLCDRIDYNLITSLEWMVDKKQYSMIKDKLKCENNNDSSNNQSYIHITNESIIKLIKSCNDEDTFHILFKMRRYDLERVDLIIESIKQGSMFALSTFIKLYGGVESVKLEYQNSPLLDEALKIANFEISNYLIECGLTEYTESMLIKNSLYINKESTPKSLPTAYCRAEFLLNQQPRQLNDLNDCYDFFRNKCQLIRKNIEGNVFKRIYTSYKVSKGKQPILRSISSSSPMPYKMIGPAVIPIHENHHYARYIHYIYSNNHNNHSKFHFNFSINFNNNNFSFNNNNNNNNSSPSQSQRLFYIRDKLNFDINQIIEKYKNDKNTFPNFNFTDLSAELGLSLLKNSFFKYDMVPDFGKLVPPLFNSKYDINFLIYLTSITVYGISISNICNEKSFIQLKILLSKKINNLLTTYSNHHDNDDIGKFMDEHINVIPAVYFIDYYFYQSNFIKIVENSIRLFNGEAQFNIFHLFNLSLSNFSIDGLKTLFILLEFIKIEMQYFSIIIYHLYSTKPTRPKKSLNELIEFFNYLETCWYQAMDSEQTTITTTTTTTNTIILKNPFFKQHRLPELPFPMYLFLEHLIRWYDSNTLISLVENCRFFKTKFISIETADLFRLFFIPNQETGCIDYEKFSLFLKYHGSNGGVDENDQPKNSTARVTYNNFFYEWDSLHHKDNFIEERVKLIHYLISTKGIHYVFTTNTTHYQYGKRTFDHLFNELFYSLVNSKPLETSINIYSKFNINQIYKSEFFKTCYEGFSNGSNKLENYFFDSFLNDAIIKNDKDSIIKIISTVLLKNNNNNNNAINENDIQINLPINNNNNNNATNILSKIQYLYTNDLLDSFGYNFTLMLIENLSEIVVKNNMNHGSKKSITITENQYLDIIKIIILKSKGTQGELPIRTHIKDIANSLELFRVLLFLENINNESSRIEFFKQIENKEMTKYKVESEIIENMSKDKNNAIGLFKMGYPEYLLNLFKKNTKYIPSQLKNKPKSIYFYDILNLSTQLFNLELYKEIFETILEPNNVEFKNLLGYAIIFNRLDIVKFLFTSFEVTVHEHPLLLEVFTYGDIRIAKWLFKEHSQIFEYSDNNKSNNNQSCCKLLSLNNIIKESLINGHVGLFKEIIKNFPNHHFEIGKGIINVIIKNGYQNVINYLFNIDKLIDLDYIIKCNKTAISTRGKISIEISDHFLSIINNIIEKQQQPLLLPNSLTTDKVASSFNKKRLSQEQITKKKDNKKQKNEKME</sequence>
<dbReference type="EMBL" id="JAVFKY010000003">
    <property type="protein sequence ID" value="KAK5578449.1"/>
    <property type="molecule type" value="Genomic_DNA"/>
</dbReference>
<evidence type="ECO:0000313" key="2">
    <source>
        <dbReference type="EMBL" id="KAK5578449.1"/>
    </source>
</evidence>
<comment type="caution">
    <text evidence="2">The sequence shown here is derived from an EMBL/GenBank/DDBJ whole genome shotgun (WGS) entry which is preliminary data.</text>
</comment>
<accession>A0AAN7YP18</accession>
<evidence type="ECO:0000256" key="1">
    <source>
        <dbReference type="SAM" id="MobiDB-lite"/>
    </source>
</evidence>
<dbReference type="AlphaFoldDB" id="A0AAN7YP18"/>
<dbReference type="PANTHER" id="PTHR32142:SF51">
    <property type="entry name" value="ANKYRIN REPEAT PROTEIN"/>
    <property type="match status" value="1"/>
</dbReference>
<keyword evidence="3" id="KW-1185">Reference proteome</keyword>
<feature type="compositionally biased region" description="Basic and acidic residues" evidence="1">
    <location>
        <begin position="1257"/>
        <end position="1272"/>
    </location>
</feature>
<organism evidence="2 3">
    <name type="scientific">Dictyostelium firmibasis</name>
    <dbReference type="NCBI Taxonomy" id="79012"/>
    <lineage>
        <taxon>Eukaryota</taxon>
        <taxon>Amoebozoa</taxon>
        <taxon>Evosea</taxon>
        <taxon>Eumycetozoa</taxon>
        <taxon>Dictyostelia</taxon>
        <taxon>Dictyosteliales</taxon>
        <taxon>Dictyosteliaceae</taxon>
        <taxon>Dictyostelium</taxon>
    </lineage>
</organism>
<protein>
    <recommendedName>
        <fullName evidence="4">Ankyrin repeat-containing protein</fullName>
    </recommendedName>
</protein>